<reference evidence="2 3" key="1">
    <citation type="submission" date="2018-01" db="EMBL/GenBank/DDBJ databases">
        <title>Complete genome sequencing of Sporolactobacillus terrae DLG3.</title>
        <authorList>
            <person name="Nam Y.-D."/>
            <person name="Kang J."/>
            <person name="Chung W.-H."/>
        </authorList>
    </citation>
    <scope>NUCLEOTIDE SEQUENCE [LARGE SCALE GENOMIC DNA]</scope>
    <source>
        <strain evidence="2 3">DLG3</strain>
    </source>
</reference>
<evidence type="ECO:0000313" key="3">
    <source>
        <dbReference type="Proteomes" id="UP000285882"/>
    </source>
</evidence>
<evidence type="ECO:0000313" key="4">
    <source>
        <dbReference type="Proteomes" id="UP000326951"/>
    </source>
</evidence>
<dbReference type="STRING" id="1449983.GCA_000647835_02139"/>
<organism evidence="1 4">
    <name type="scientific">Sporolactobacillus terrae</name>
    <dbReference type="NCBI Taxonomy" id="269673"/>
    <lineage>
        <taxon>Bacteria</taxon>
        <taxon>Bacillati</taxon>
        <taxon>Bacillota</taxon>
        <taxon>Bacilli</taxon>
        <taxon>Bacillales</taxon>
        <taxon>Sporolactobacillaceae</taxon>
        <taxon>Sporolactobacillus</taxon>
    </lineage>
</organism>
<sequence length="91" mass="10787">MTSRFAIYEEFDGSRPLPVSIRLPQKIVEAASIRDAVNAFSMRHNLDIIRYEELPEDDVRVLFRRTNVFGQRADFGYYFRKLQFSELIEQP</sequence>
<gene>
    <name evidence="2" type="ORF">C0674_03350</name>
    <name evidence="1" type="ORF">St703_07070</name>
</gene>
<accession>A0A410D6L4</accession>
<keyword evidence="3" id="KW-1185">Reference proteome</keyword>
<reference evidence="1 4" key="2">
    <citation type="submission" date="2019-09" db="EMBL/GenBank/DDBJ databases">
        <title>Complete genome sequence of Sporolactobacillus terrae 70-3.</title>
        <authorList>
            <person name="Tanaka N."/>
            <person name="Shiwa Y."/>
            <person name="Fujita N."/>
            <person name="Tanasupawat S."/>
        </authorList>
    </citation>
    <scope>NUCLEOTIDE SEQUENCE [LARGE SCALE GENOMIC DNA]</scope>
    <source>
        <strain evidence="1 4">70-3</strain>
    </source>
</reference>
<dbReference type="Proteomes" id="UP000285882">
    <property type="component" value="Chromosome"/>
</dbReference>
<dbReference type="EMBL" id="CP025688">
    <property type="protein sequence ID" value="QAA21735.1"/>
    <property type="molecule type" value="Genomic_DNA"/>
</dbReference>
<dbReference type="AlphaFoldDB" id="A0A410D6L4"/>
<dbReference type="EMBL" id="AP021853">
    <property type="protein sequence ID" value="BBN98002.1"/>
    <property type="molecule type" value="Genomic_DNA"/>
</dbReference>
<evidence type="ECO:0000313" key="1">
    <source>
        <dbReference type="EMBL" id="BBN98002.1"/>
    </source>
</evidence>
<proteinExistence type="predicted"/>
<name>A0A410D6L4_9BACL</name>
<dbReference type="RefSeq" id="WP_028983733.1">
    <property type="nucleotide sequence ID" value="NZ_AP021853.1"/>
</dbReference>
<dbReference type="Proteomes" id="UP000326951">
    <property type="component" value="Chromosome"/>
</dbReference>
<evidence type="ECO:0000313" key="2">
    <source>
        <dbReference type="EMBL" id="QAA21735.1"/>
    </source>
</evidence>
<protein>
    <submittedName>
        <fullName evidence="1">Uncharacterized protein</fullName>
    </submittedName>
</protein>